<sequence>MRRRQRRRRPTRELLPRSRARPLARRRLRSSVSPGQKEDFTHVRSLIDSLDGELLVQEEACLPLTVDEERVSISGVVDLVHVVPERVEIIDHETYRTRHTQSEYRKQLSVYYHVLSEWFDDRHVTAAIFHTAEGERTAIDPLSIEESRAIVRRTGTR</sequence>
<dbReference type="Pfam" id="PF12705">
    <property type="entry name" value="PDDEXK_1"/>
    <property type="match status" value="1"/>
</dbReference>
<dbReference type="InterPro" id="IPR011604">
    <property type="entry name" value="PDDEXK-like_dom_sf"/>
</dbReference>
<organism evidence="2 3">
    <name type="scientific">Halorientalis pallida</name>
    <dbReference type="NCBI Taxonomy" id="2479928"/>
    <lineage>
        <taxon>Archaea</taxon>
        <taxon>Methanobacteriati</taxon>
        <taxon>Methanobacteriota</taxon>
        <taxon>Stenosarchaea group</taxon>
        <taxon>Halobacteria</taxon>
        <taxon>Halobacteriales</taxon>
        <taxon>Haloarculaceae</taxon>
        <taxon>Halorientalis</taxon>
    </lineage>
</organism>
<dbReference type="AlphaFoldDB" id="A0A498KWH5"/>
<dbReference type="OrthoDB" id="203178at2157"/>
<evidence type="ECO:0000259" key="1">
    <source>
        <dbReference type="Pfam" id="PF12705"/>
    </source>
</evidence>
<accession>A0A498KWH5</accession>
<keyword evidence="3" id="KW-1185">Reference proteome</keyword>
<evidence type="ECO:0000313" key="3">
    <source>
        <dbReference type="Proteomes" id="UP000289691"/>
    </source>
</evidence>
<feature type="domain" description="PD-(D/E)XK endonuclease-like" evidence="1">
    <location>
        <begin position="51"/>
        <end position="131"/>
    </location>
</feature>
<protein>
    <recommendedName>
        <fullName evidence="1">PD-(D/E)XK endonuclease-like domain-containing protein</fullName>
    </recommendedName>
</protein>
<proteinExistence type="predicted"/>
<dbReference type="EMBL" id="RDFA01000005">
    <property type="protein sequence ID" value="RXK48069.1"/>
    <property type="molecule type" value="Genomic_DNA"/>
</dbReference>
<dbReference type="InterPro" id="IPR038726">
    <property type="entry name" value="PDDEXK_AddAB-type"/>
</dbReference>
<evidence type="ECO:0000313" key="2">
    <source>
        <dbReference type="EMBL" id="RXK48069.1"/>
    </source>
</evidence>
<dbReference type="Proteomes" id="UP000289691">
    <property type="component" value="Unassembled WGS sequence"/>
</dbReference>
<name>A0A498KWH5_9EURY</name>
<dbReference type="Gene3D" id="3.90.320.10">
    <property type="match status" value="1"/>
</dbReference>
<comment type="caution">
    <text evidence="2">The sequence shown here is derived from an EMBL/GenBank/DDBJ whole genome shotgun (WGS) entry which is preliminary data.</text>
</comment>
<gene>
    <name evidence="2" type="ORF">EAF64_15370</name>
</gene>
<reference evidence="2 3" key="1">
    <citation type="submission" date="2019-01" db="EMBL/GenBank/DDBJ databases">
        <title>Halorientalis sp. F13-25 a new haloarchaeum isolated from hypersaline water.</title>
        <authorList>
            <person name="Ana D.-V."/>
            <person name="Cristina S.-P."/>
            <person name="Antonio V."/>
        </authorList>
    </citation>
    <scope>NUCLEOTIDE SEQUENCE [LARGE SCALE GENOMIC DNA]</scope>
    <source>
        <strain evidence="2 3">F13-25</strain>
    </source>
</reference>